<proteinExistence type="predicted"/>
<dbReference type="Proteomes" id="UP000799291">
    <property type="component" value="Unassembled WGS sequence"/>
</dbReference>
<protein>
    <submittedName>
        <fullName evidence="1">Uncharacterized protein</fullName>
    </submittedName>
</protein>
<gene>
    <name evidence="1" type="ORF">K458DRAFT_314286</name>
</gene>
<accession>A0A6G1IMP1</accession>
<keyword evidence="2" id="KW-1185">Reference proteome</keyword>
<organism evidence="1 2">
    <name type="scientific">Lentithecium fluviatile CBS 122367</name>
    <dbReference type="NCBI Taxonomy" id="1168545"/>
    <lineage>
        <taxon>Eukaryota</taxon>
        <taxon>Fungi</taxon>
        <taxon>Dikarya</taxon>
        <taxon>Ascomycota</taxon>
        <taxon>Pezizomycotina</taxon>
        <taxon>Dothideomycetes</taxon>
        <taxon>Pleosporomycetidae</taxon>
        <taxon>Pleosporales</taxon>
        <taxon>Massarineae</taxon>
        <taxon>Lentitheciaceae</taxon>
        <taxon>Lentithecium</taxon>
    </lineage>
</organism>
<name>A0A6G1IMP1_9PLEO</name>
<evidence type="ECO:0000313" key="2">
    <source>
        <dbReference type="Proteomes" id="UP000799291"/>
    </source>
</evidence>
<evidence type="ECO:0000313" key="1">
    <source>
        <dbReference type="EMBL" id="KAF2679415.1"/>
    </source>
</evidence>
<sequence length="203" mass="22849">VGGRQYFSDPRVGDFSITFTGKDTAGEGLTKPILQLKYIEDWKEIPVEDLVYDRVDAKDCEDHLGSNCPDGPWVSHFLQYDHSKGCKRQWQCGVPKIGKGDASLDSQRPVNEKGYAPGWCGVHVKQYQKPKPSKDQYAFEVTINDANEGKLPYKVDIYTGAIDTDPVRFAYAGQTWDSNNQSRCSVEAYDNNVRQMDCGFTCD</sequence>
<dbReference type="EMBL" id="MU005603">
    <property type="protein sequence ID" value="KAF2679415.1"/>
    <property type="molecule type" value="Genomic_DNA"/>
</dbReference>
<dbReference type="OrthoDB" id="2119228at2759"/>
<reference evidence="1" key="1">
    <citation type="journal article" date="2020" name="Stud. Mycol.">
        <title>101 Dothideomycetes genomes: a test case for predicting lifestyles and emergence of pathogens.</title>
        <authorList>
            <person name="Haridas S."/>
            <person name="Albert R."/>
            <person name="Binder M."/>
            <person name="Bloem J."/>
            <person name="Labutti K."/>
            <person name="Salamov A."/>
            <person name="Andreopoulos B."/>
            <person name="Baker S."/>
            <person name="Barry K."/>
            <person name="Bills G."/>
            <person name="Bluhm B."/>
            <person name="Cannon C."/>
            <person name="Castanera R."/>
            <person name="Culley D."/>
            <person name="Daum C."/>
            <person name="Ezra D."/>
            <person name="Gonzalez J."/>
            <person name="Henrissat B."/>
            <person name="Kuo A."/>
            <person name="Liang C."/>
            <person name="Lipzen A."/>
            <person name="Lutzoni F."/>
            <person name="Magnuson J."/>
            <person name="Mondo S."/>
            <person name="Nolan M."/>
            <person name="Ohm R."/>
            <person name="Pangilinan J."/>
            <person name="Park H.-J."/>
            <person name="Ramirez L."/>
            <person name="Alfaro M."/>
            <person name="Sun H."/>
            <person name="Tritt A."/>
            <person name="Yoshinaga Y."/>
            <person name="Zwiers L.-H."/>
            <person name="Turgeon B."/>
            <person name="Goodwin S."/>
            <person name="Spatafora J."/>
            <person name="Crous P."/>
            <person name="Grigoriev I."/>
        </authorList>
    </citation>
    <scope>NUCLEOTIDE SEQUENCE</scope>
    <source>
        <strain evidence="1">CBS 122367</strain>
    </source>
</reference>
<feature type="non-terminal residue" evidence="1">
    <location>
        <position position="1"/>
    </location>
</feature>
<dbReference type="AlphaFoldDB" id="A0A6G1IMP1"/>